<accession>A0A382CUA8</accession>
<comment type="subcellular location">
    <subcellularLocation>
        <location evidence="1">Cell membrane</location>
        <topology evidence="1">Multi-pass membrane protein</topology>
    </subcellularLocation>
</comment>
<dbReference type="Pfam" id="PF03739">
    <property type="entry name" value="LptF_LptG"/>
    <property type="match status" value="1"/>
</dbReference>
<feature type="transmembrane region" description="Helical" evidence="6">
    <location>
        <begin position="68"/>
        <end position="85"/>
    </location>
</feature>
<dbReference type="EMBL" id="UINC01036178">
    <property type="protein sequence ID" value="SVB29750.1"/>
    <property type="molecule type" value="Genomic_DNA"/>
</dbReference>
<dbReference type="GO" id="GO:0015920">
    <property type="term" value="P:lipopolysaccharide transport"/>
    <property type="evidence" value="ECO:0007669"/>
    <property type="project" value="TreeGrafter"/>
</dbReference>
<organism evidence="7">
    <name type="scientific">marine metagenome</name>
    <dbReference type="NCBI Taxonomy" id="408172"/>
    <lineage>
        <taxon>unclassified sequences</taxon>
        <taxon>metagenomes</taxon>
        <taxon>ecological metagenomes</taxon>
    </lineage>
</organism>
<dbReference type="GO" id="GO:0043190">
    <property type="term" value="C:ATP-binding cassette (ABC) transporter complex"/>
    <property type="evidence" value="ECO:0007669"/>
    <property type="project" value="TreeGrafter"/>
</dbReference>
<evidence type="ECO:0000256" key="3">
    <source>
        <dbReference type="ARBA" id="ARBA00022692"/>
    </source>
</evidence>
<proteinExistence type="predicted"/>
<feature type="non-terminal residue" evidence="7">
    <location>
        <position position="1"/>
    </location>
</feature>
<evidence type="ECO:0000256" key="5">
    <source>
        <dbReference type="ARBA" id="ARBA00023136"/>
    </source>
</evidence>
<keyword evidence="3 6" id="KW-0812">Transmembrane</keyword>
<feature type="transmembrane region" description="Helical" evidence="6">
    <location>
        <begin position="21"/>
        <end position="38"/>
    </location>
</feature>
<evidence type="ECO:0000256" key="6">
    <source>
        <dbReference type="SAM" id="Phobius"/>
    </source>
</evidence>
<keyword evidence="2" id="KW-1003">Cell membrane</keyword>
<evidence type="ECO:0000256" key="4">
    <source>
        <dbReference type="ARBA" id="ARBA00022989"/>
    </source>
</evidence>
<dbReference type="PANTHER" id="PTHR33529:SF2">
    <property type="entry name" value="LIPOPOLYSACCHARIDE EXPORT SYSTEM PERMEASE PROTEIN LPTG"/>
    <property type="match status" value="1"/>
</dbReference>
<dbReference type="AlphaFoldDB" id="A0A382CUA8"/>
<dbReference type="InterPro" id="IPR005495">
    <property type="entry name" value="LptG/LptF_permease"/>
</dbReference>
<reference evidence="7" key="1">
    <citation type="submission" date="2018-05" db="EMBL/GenBank/DDBJ databases">
        <authorList>
            <person name="Lanie J.A."/>
            <person name="Ng W.-L."/>
            <person name="Kazmierczak K.M."/>
            <person name="Andrzejewski T.M."/>
            <person name="Davidsen T.M."/>
            <person name="Wayne K.J."/>
            <person name="Tettelin H."/>
            <person name="Glass J.I."/>
            <person name="Rusch D."/>
            <person name="Podicherti R."/>
            <person name="Tsui H.-C.T."/>
            <person name="Winkler M.E."/>
        </authorList>
    </citation>
    <scope>NUCLEOTIDE SEQUENCE</scope>
</reference>
<keyword evidence="4 6" id="KW-1133">Transmembrane helix</keyword>
<feature type="non-terminal residue" evidence="7">
    <location>
        <position position="134"/>
    </location>
</feature>
<evidence type="ECO:0000313" key="7">
    <source>
        <dbReference type="EMBL" id="SVB29750.1"/>
    </source>
</evidence>
<dbReference type="PANTHER" id="PTHR33529">
    <property type="entry name" value="SLR0882 PROTEIN-RELATED"/>
    <property type="match status" value="1"/>
</dbReference>
<evidence type="ECO:0000256" key="1">
    <source>
        <dbReference type="ARBA" id="ARBA00004651"/>
    </source>
</evidence>
<name>A0A382CUA8_9ZZZZ</name>
<evidence type="ECO:0000256" key="2">
    <source>
        <dbReference type="ARBA" id="ARBA00022475"/>
    </source>
</evidence>
<keyword evidence="5 6" id="KW-0472">Membrane</keyword>
<feature type="transmembrane region" description="Helical" evidence="6">
    <location>
        <begin position="106"/>
        <end position="126"/>
    </location>
</feature>
<protein>
    <submittedName>
        <fullName evidence="7">Uncharacterized protein</fullName>
    </submittedName>
</protein>
<sequence length="134" mass="15139">VKLLLGDIVERNISYRIVKSLILVTLVIAGIDFLFLVLNELSGLQKDYKLVDIIYYSFFSMPYRLYDLSSYICLVGIIFGLGSLIDQGEIIGTKILGKSNRDITIAAFRPMIILMLIGLCASEFYIPELSRYAE</sequence>
<gene>
    <name evidence="7" type="ORF">METZ01_LOCUS182604</name>
</gene>